<protein>
    <submittedName>
        <fullName evidence="1">Uncharacterized protein</fullName>
    </submittedName>
</protein>
<gene>
    <name evidence="1" type="ORF">LEA_01239</name>
</gene>
<name>K1V9H3_9ZZZZ</name>
<comment type="caution">
    <text evidence="1">The sequence shown here is derived from an EMBL/GenBank/DDBJ whole genome shotgun (WGS) entry which is preliminary data.</text>
</comment>
<organism evidence="1">
    <name type="scientific">human gut metagenome</name>
    <dbReference type="NCBI Taxonomy" id="408170"/>
    <lineage>
        <taxon>unclassified sequences</taxon>
        <taxon>metagenomes</taxon>
        <taxon>organismal metagenomes</taxon>
    </lineage>
</organism>
<dbReference type="EMBL" id="AJWY01000869">
    <property type="protein sequence ID" value="EKC80576.1"/>
    <property type="molecule type" value="Genomic_DNA"/>
</dbReference>
<sequence>MQLLVSNLGGMPLVETAKDQYSISMGGVSAFFGVKDNVLYITSDAAVKTALDGSQIESFESHKELFKDQASSFFVDFRGVVALVGQLTAGVGATDEARMALEVLGLFDRMELSGTTEGGRMVVYMTDGERNALETICAETGRLIEANLPEANN</sequence>
<proteinExistence type="predicted"/>
<dbReference type="AlphaFoldDB" id="K1V9H3"/>
<evidence type="ECO:0000313" key="1">
    <source>
        <dbReference type="EMBL" id="EKC80576.1"/>
    </source>
</evidence>
<reference evidence="1" key="1">
    <citation type="journal article" date="2013" name="Environ. Microbiol.">
        <title>Microbiota from the distal guts of lean and obese adolescents exhibit partial functional redundancy besides clear differences in community structure.</title>
        <authorList>
            <person name="Ferrer M."/>
            <person name="Ruiz A."/>
            <person name="Lanza F."/>
            <person name="Haange S.B."/>
            <person name="Oberbach A."/>
            <person name="Till H."/>
            <person name="Bargiela R."/>
            <person name="Campoy C."/>
            <person name="Segura M.T."/>
            <person name="Richter M."/>
            <person name="von Bergen M."/>
            <person name="Seifert J."/>
            <person name="Suarez A."/>
        </authorList>
    </citation>
    <scope>NUCLEOTIDE SEQUENCE</scope>
</reference>
<accession>K1V9H3</accession>